<dbReference type="RefSeq" id="YP_010654832.1">
    <property type="nucleotide sequence ID" value="NC_070816.1"/>
</dbReference>
<proteinExistence type="predicted"/>
<dbReference type="KEGG" id="vg:77930684"/>
<dbReference type="Proteomes" id="UP000326737">
    <property type="component" value="Segment"/>
</dbReference>
<name>A0A5P8DCD9_9CAUD</name>
<evidence type="ECO:0000313" key="1">
    <source>
        <dbReference type="EMBL" id="QFP96664.1"/>
    </source>
</evidence>
<reference evidence="1 2" key="1">
    <citation type="submission" date="2019-09" db="EMBL/GenBank/DDBJ databases">
        <authorList>
            <person name="Silva M.P."/>
            <person name="Gonzalez K."/>
            <person name="Koka A.K."/>
            <person name="Cabrera L."/>
            <person name="Cambron D.A."/>
            <person name="Diaz-Ariza A.M."/>
            <person name="Escobar S.L."/>
            <person name="Gali A.E."/>
            <person name="Garcia A."/>
            <person name="Gonzalez K.S."/>
            <person name="Mejia V.A."/>
            <person name="Morales N.J."/>
            <person name="Puente P.E."/>
            <person name="Ramos S.M."/>
            <person name="Rivera A.M."/>
            <person name="Ruas A.M."/>
            <person name="Ruiz E.O."/>
            <person name="Rustin G.O."/>
            <person name="Santana P.N."/>
            <person name="Alonso A."/>
            <person name="Arias E."/>
            <person name="Boaretto D."/>
            <person name="Casey G.B."/>
            <person name="Fernandez S.D."/>
            <person name="Flores B.C."/>
            <person name="Gonzalez C.A."/>
            <person name="Hernandez L.A."/>
            <person name="Lormand T.I."/>
            <person name="Oro J.D."/>
            <person name="Pineiro L."/>
            <person name="Quintana A.E."/>
            <person name="Solorzano G.E."/>
            <person name="Waikel P.A."/>
            <person name="Dougan K.E."/>
            <person name="Rodriguez-Lanetty M."/>
            <person name="Ball S.L."/>
            <person name="Garlena R.A."/>
            <person name="Russell D.A."/>
            <person name="Pope W.H."/>
            <person name="Jacobs-Sera D."/>
            <person name="Hatfull G.F."/>
        </authorList>
    </citation>
    <scope>NUCLEOTIDE SEQUENCE [LARGE SCALE GENOMIC DNA]</scope>
</reference>
<dbReference type="GeneID" id="77930684"/>
<accession>A0A5P8DCD9</accession>
<dbReference type="EMBL" id="MN428053">
    <property type="protein sequence ID" value="QFP96664.1"/>
    <property type="molecule type" value="Genomic_DNA"/>
</dbReference>
<organism evidence="1 2">
    <name type="scientific">Gordonia phage Denise</name>
    <dbReference type="NCBI Taxonomy" id="2652879"/>
    <lineage>
        <taxon>Viruses</taxon>
        <taxon>Duplodnaviria</taxon>
        <taxon>Heunggongvirae</taxon>
        <taxon>Uroviricota</taxon>
        <taxon>Caudoviricetes</taxon>
        <taxon>Denisevirus</taxon>
        <taxon>Denisevirus denise</taxon>
    </lineage>
</organism>
<protein>
    <submittedName>
        <fullName evidence="1">Uncharacterized protein</fullName>
    </submittedName>
</protein>
<sequence>MTAPFIHPAAIDAALPDFDAEVACDFLLTVSDESCGNGAVWRVRAHGRRSPRETRCADHTILMCDPCLAYLIAQVGNELADEQAVLCGTCGRISTQVSDTILSVVAL</sequence>
<gene>
    <name evidence="1" type="primary">49</name>
    <name evidence="1" type="ORF">SEA_DENISE_49</name>
</gene>
<keyword evidence="2" id="KW-1185">Reference proteome</keyword>
<evidence type="ECO:0000313" key="2">
    <source>
        <dbReference type="Proteomes" id="UP000326737"/>
    </source>
</evidence>